<dbReference type="PRINTS" id="PR00412">
    <property type="entry name" value="EPOXHYDRLASE"/>
</dbReference>
<dbReference type="InterPro" id="IPR000073">
    <property type="entry name" value="AB_hydrolase_1"/>
</dbReference>
<evidence type="ECO:0000313" key="3">
    <source>
        <dbReference type="EMBL" id="MCG2629175.1"/>
    </source>
</evidence>
<dbReference type="SUPFAM" id="SSF53474">
    <property type="entry name" value="alpha/beta-Hydrolases"/>
    <property type="match status" value="1"/>
</dbReference>
<gene>
    <name evidence="3" type="ORF">L6654_21275</name>
</gene>
<reference evidence="3" key="1">
    <citation type="submission" date="2022-01" db="EMBL/GenBank/DDBJ databases">
        <title>Genome sequnece data of strain Bradyrhizobium sp. nov.</title>
        <authorList>
            <person name="Zhang J."/>
        </authorList>
    </citation>
    <scope>NUCLEOTIDE SEQUENCE</scope>
    <source>
        <strain evidence="3">WYCCWR 13023</strain>
    </source>
</reference>
<dbReference type="GO" id="GO:0016787">
    <property type="term" value="F:hydrolase activity"/>
    <property type="evidence" value="ECO:0007669"/>
    <property type="project" value="UniProtKB-KW"/>
</dbReference>
<accession>A0A9X1U8K9</accession>
<protein>
    <submittedName>
        <fullName evidence="3">Alpha/beta hydrolase</fullName>
    </submittedName>
</protein>
<evidence type="ECO:0000313" key="4">
    <source>
        <dbReference type="Proteomes" id="UP001139054"/>
    </source>
</evidence>
<evidence type="ECO:0000259" key="2">
    <source>
        <dbReference type="Pfam" id="PF00561"/>
    </source>
</evidence>
<sequence>MFVGFESRLVNLEATPIFARIAGDGPPLLLLHGFPETHLMWRDIAPILAQKFTVVCADLRGYGQSGTPASAPDHAPYAKRAMANDMIKLMKRIGHDRFMVAGHDRGGRVAYRMALDCPSIVKKLAVLDIIPTADAWSRADARFALSFWPWSLLAQPAPLPEDTIGVAADAVIQGALSGWGSPSSIFPQAVRASYAAMLRDREHLHAICEEYRAAATLDRDHDVADRAAGNKIVCPTLALWSGGGGPATWYGGEGGPLAIWRGWCENVEGHAVAGGHFFPEEFPSETAKELAGFFEA</sequence>
<dbReference type="Pfam" id="PF00561">
    <property type="entry name" value="Abhydrolase_1"/>
    <property type="match status" value="1"/>
</dbReference>
<dbReference type="RefSeq" id="WP_237891040.1">
    <property type="nucleotide sequence ID" value="NZ_JAKLTY010000013.1"/>
</dbReference>
<dbReference type="EMBL" id="JAKLTY010000013">
    <property type="protein sequence ID" value="MCG2629175.1"/>
    <property type="molecule type" value="Genomic_DNA"/>
</dbReference>
<organism evidence="3 4">
    <name type="scientific">Bradyrhizobium zhengyangense</name>
    <dbReference type="NCBI Taxonomy" id="2911009"/>
    <lineage>
        <taxon>Bacteria</taxon>
        <taxon>Pseudomonadati</taxon>
        <taxon>Pseudomonadota</taxon>
        <taxon>Alphaproteobacteria</taxon>
        <taxon>Hyphomicrobiales</taxon>
        <taxon>Nitrobacteraceae</taxon>
        <taxon>Bradyrhizobium</taxon>
    </lineage>
</organism>
<dbReference type="InterPro" id="IPR029058">
    <property type="entry name" value="AB_hydrolase_fold"/>
</dbReference>
<name>A0A9X1U8K9_9BRAD</name>
<dbReference type="InterPro" id="IPR000639">
    <property type="entry name" value="Epox_hydrolase-like"/>
</dbReference>
<feature type="domain" description="AB hydrolase-1" evidence="2">
    <location>
        <begin position="26"/>
        <end position="278"/>
    </location>
</feature>
<dbReference type="Proteomes" id="UP001139054">
    <property type="component" value="Unassembled WGS sequence"/>
</dbReference>
<keyword evidence="1 3" id="KW-0378">Hydrolase</keyword>
<dbReference type="Gene3D" id="3.40.50.1820">
    <property type="entry name" value="alpha/beta hydrolase"/>
    <property type="match status" value="1"/>
</dbReference>
<dbReference type="AlphaFoldDB" id="A0A9X1U8K9"/>
<comment type="caution">
    <text evidence="3">The sequence shown here is derived from an EMBL/GenBank/DDBJ whole genome shotgun (WGS) entry which is preliminary data.</text>
</comment>
<dbReference type="PANTHER" id="PTHR43329">
    <property type="entry name" value="EPOXIDE HYDROLASE"/>
    <property type="match status" value="1"/>
</dbReference>
<proteinExistence type="predicted"/>
<evidence type="ECO:0000256" key="1">
    <source>
        <dbReference type="ARBA" id="ARBA00022801"/>
    </source>
</evidence>